<dbReference type="InterPro" id="IPR011051">
    <property type="entry name" value="RmlC_Cupin_sf"/>
</dbReference>
<evidence type="ECO:0000313" key="3">
    <source>
        <dbReference type="EMBL" id="KAK7194648.1"/>
    </source>
</evidence>
<protein>
    <submittedName>
        <fullName evidence="3">Zinc finger protein family member</fullName>
    </submittedName>
</protein>
<dbReference type="InterPro" id="IPR039935">
    <property type="entry name" value="YML079W-like"/>
</dbReference>
<reference evidence="3 4" key="1">
    <citation type="journal article" date="2021" name="MBio">
        <title>A New Model Trypanosomatid, Novymonas esmeraldas: Genomic Perception of Its 'Candidatus Pandoraea novymonadis' Endosymbiont.</title>
        <authorList>
            <person name="Zakharova A."/>
            <person name="Saura A."/>
            <person name="Butenko A."/>
            <person name="Podesvova L."/>
            <person name="Warmusova S."/>
            <person name="Kostygov A.Y."/>
            <person name="Nenarokova A."/>
            <person name="Lukes J."/>
            <person name="Opperdoes F.R."/>
            <person name="Yurchenko V."/>
        </authorList>
    </citation>
    <scope>NUCLEOTIDE SEQUENCE [LARGE SCALE GENOMIC DNA]</scope>
    <source>
        <strain evidence="3 4">E262AT.01</strain>
    </source>
</reference>
<keyword evidence="4" id="KW-1185">Reference proteome</keyword>
<accession>A0AAW0EKN2</accession>
<dbReference type="EMBL" id="JAECZO010000040">
    <property type="protein sequence ID" value="KAK7194648.1"/>
    <property type="molecule type" value="Genomic_DNA"/>
</dbReference>
<dbReference type="InterPro" id="IPR009327">
    <property type="entry name" value="Cupin_DUF985"/>
</dbReference>
<comment type="caution">
    <text evidence="3">The sequence shown here is derived from an EMBL/GenBank/DDBJ whole genome shotgun (WGS) entry which is preliminary data.</text>
</comment>
<dbReference type="PANTHER" id="PTHR33387:SF3">
    <property type="entry name" value="DUF985 DOMAIN-CONTAINING PROTEIN"/>
    <property type="match status" value="1"/>
</dbReference>
<gene>
    <name evidence="3" type="ORF">NESM_000383700</name>
</gene>
<feature type="compositionally biased region" description="Low complexity" evidence="1">
    <location>
        <begin position="7"/>
        <end position="23"/>
    </location>
</feature>
<dbReference type="Proteomes" id="UP001430356">
    <property type="component" value="Unassembled WGS sequence"/>
</dbReference>
<name>A0AAW0EKN2_9TRYP</name>
<evidence type="ECO:0000313" key="4">
    <source>
        <dbReference type="Proteomes" id="UP001430356"/>
    </source>
</evidence>
<proteinExistence type="predicted"/>
<dbReference type="Pfam" id="PF06172">
    <property type="entry name" value="Cupin_5"/>
    <property type="match status" value="1"/>
</dbReference>
<sequence>MATTTESSASPLPQQQHQQPSQQRTADFWIEHLQLQPHAEGGYYREMARSAHLVDNKVGDRRLAYSTIYFLFTTSSPSHLHRLGSDETWLYHAGDPLQLHIILRDAYDEDRIAASPRAAALAPTDGSAAAADLYQVYRPAFLGVRVERGEQLQYTVPGGAIFGSSVNPDSVDEQAGYSLVSCVVSPGFDYRDFELFTQAQLMGLCPQHEAVIREMAYETIPQ</sequence>
<dbReference type="AlphaFoldDB" id="A0AAW0EKN2"/>
<dbReference type="SUPFAM" id="SSF51182">
    <property type="entry name" value="RmlC-like cupins"/>
    <property type="match status" value="1"/>
</dbReference>
<evidence type="ECO:0000259" key="2">
    <source>
        <dbReference type="Pfam" id="PF06172"/>
    </source>
</evidence>
<evidence type="ECO:0000256" key="1">
    <source>
        <dbReference type="SAM" id="MobiDB-lite"/>
    </source>
</evidence>
<organism evidence="3 4">
    <name type="scientific">Novymonas esmeraldas</name>
    <dbReference type="NCBI Taxonomy" id="1808958"/>
    <lineage>
        <taxon>Eukaryota</taxon>
        <taxon>Discoba</taxon>
        <taxon>Euglenozoa</taxon>
        <taxon>Kinetoplastea</taxon>
        <taxon>Metakinetoplastina</taxon>
        <taxon>Trypanosomatida</taxon>
        <taxon>Trypanosomatidae</taxon>
        <taxon>Novymonas</taxon>
    </lineage>
</organism>
<dbReference type="CDD" id="cd06121">
    <property type="entry name" value="cupin_YML079wp"/>
    <property type="match status" value="1"/>
</dbReference>
<dbReference type="PANTHER" id="PTHR33387">
    <property type="entry name" value="RMLC-LIKE JELLY ROLL FOLD PROTEIN"/>
    <property type="match status" value="1"/>
</dbReference>
<feature type="domain" description="DUF985" evidence="2">
    <location>
        <begin position="29"/>
        <end position="195"/>
    </location>
</feature>
<dbReference type="InterPro" id="IPR014710">
    <property type="entry name" value="RmlC-like_jellyroll"/>
</dbReference>
<dbReference type="Gene3D" id="2.60.120.10">
    <property type="entry name" value="Jelly Rolls"/>
    <property type="match status" value="1"/>
</dbReference>
<feature type="region of interest" description="Disordered" evidence="1">
    <location>
        <begin position="1"/>
        <end position="24"/>
    </location>
</feature>